<dbReference type="EMBL" id="CP029788">
    <property type="protein sequence ID" value="AWT41266.1"/>
    <property type="molecule type" value="Genomic_DNA"/>
</dbReference>
<protein>
    <submittedName>
        <fullName evidence="2">Uncharacterized protein</fullName>
    </submittedName>
</protein>
<dbReference type="OrthoDB" id="3695526at2"/>
<dbReference type="AlphaFoldDB" id="A0A2U9NVJ8"/>
<proteinExistence type="predicted"/>
<evidence type="ECO:0000256" key="1">
    <source>
        <dbReference type="SAM" id="MobiDB-lite"/>
    </source>
</evidence>
<dbReference type="KEGG" id="sact:DMT42_02355"/>
<evidence type="ECO:0000313" key="2">
    <source>
        <dbReference type="EMBL" id="AWT41266.1"/>
    </source>
</evidence>
<dbReference type="RefSeq" id="WP_110626202.1">
    <property type="nucleotide sequence ID" value="NZ_CP029788.1"/>
</dbReference>
<dbReference type="Pfam" id="PF18966">
    <property type="entry name" value="Lipoprotein_23"/>
    <property type="match status" value="1"/>
</dbReference>
<feature type="region of interest" description="Disordered" evidence="1">
    <location>
        <begin position="29"/>
        <end position="55"/>
    </location>
</feature>
<reference evidence="2 3" key="1">
    <citation type="submission" date="2018-06" db="EMBL/GenBank/DDBJ databases">
        <title>The complete genome sequence of a nosiheptide producer Streptomyces actuosus ATCC 25421: deducing the ability of producing a new class III lantibiotics.</title>
        <authorList>
            <person name="Liu W."/>
            <person name="Sun F."/>
            <person name="Hu Y."/>
        </authorList>
    </citation>
    <scope>NUCLEOTIDE SEQUENCE [LARGE SCALE GENOMIC DNA]</scope>
    <source>
        <strain evidence="2 3">ATCC 25421</strain>
    </source>
</reference>
<feature type="compositionally biased region" description="Low complexity" evidence="1">
    <location>
        <begin position="33"/>
        <end position="55"/>
    </location>
</feature>
<accession>A0A2U9NVJ8</accession>
<organism evidence="2 3">
    <name type="scientific">Streptomyces actuosus</name>
    <dbReference type="NCBI Taxonomy" id="1885"/>
    <lineage>
        <taxon>Bacteria</taxon>
        <taxon>Bacillati</taxon>
        <taxon>Actinomycetota</taxon>
        <taxon>Actinomycetes</taxon>
        <taxon>Kitasatosporales</taxon>
        <taxon>Streptomycetaceae</taxon>
        <taxon>Streptomyces</taxon>
    </lineage>
</organism>
<dbReference type="InterPro" id="IPR044058">
    <property type="entry name" value="Lipoprotein_23"/>
</dbReference>
<dbReference type="PROSITE" id="PS51257">
    <property type="entry name" value="PROKAR_LIPOPROTEIN"/>
    <property type="match status" value="1"/>
</dbReference>
<evidence type="ECO:0000313" key="3">
    <source>
        <dbReference type="Proteomes" id="UP000247634"/>
    </source>
</evidence>
<gene>
    <name evidence="2" type="ORF">DMT42_02355</name>
</gene>
<sequence>MRGRAGAGWRGAAQVLLLAGVLAGCGGSDDEGAGPAASATASGQPSAPSTASPVASGGRIGAAGSACRLPVTFEVARGWKAKAIAAPKPSGSPADEFAEELRNELVDGLLRQGPVTAVCEIDAKPAGNIGFLRVWKGERGDADARGVLQGFVTAEEGARHATYRTFTSGGLTGARVDYDVWSELLEESKKECALAVVTADGPVVVHLGGMDDEEHEEMLPAFELAQRTLRTA</sequence>
<name>A0A2U9NVJ8_STRAS</name>
<dbReference type="Proteomes" id="UP000247634">
    <property type="component" value="Chromosome"/>
</dbReference>
<keyword evidence="3" id="KW-1185">Reference proteome</keyword>